<keyword evidence="1" id="KW-1133">Transmembrane helix</keyword>
<evidence type="ECO:0000256" key="1">
    <source>
        <dbReference type="SAM" id="Phobius"/>
    </source>
</evidence>
<dbReference type="EMBL" id="CP060635">
    <property type="protein sequence ID" value="QNM10381.1"/>
    <property type="molecule type" value="Genomic_DNA"/>
</dbReference>
<dbReference type="AlphaFoldDB" id="A0A7G9GHU9"/>
<keyword evidence="1" id="KW-0472">Membrane</keyword>
<sequence length="94" mass="10369">MKKNVWTAVSTAMLFLPWTLLLLRMNAWALESPAAETLISCYSAFMIFSGLFTLFAYTKGNVRNNLMKVCLVINSLYAAGGIAAFCMMAVTKLS</sequence>
<organism evidence="2 3">
    <name type="scientific">Wansuia hejianensis</name>
    <dbReference type="NCBI Taxonomy" id="2763667"/>
    <lineage>
        <taxon>Bacteria</taxon>
        <taxon>Bacillati</taxon>
        <taxon>Bacillota</taxon>
        <taxon>Clostridia</taxon>
        <taxon>Lachnospirales</taxon>
        <taxon>Lachnospiraceae</taxon>
        <taxon>Wansuia</taxon>
    </lineage>
</organism>
<keyword evidence="1" id="KW-0812">Transmembrane</keyword>
<dbReference type="Proteomes" id="UP000515860">
    <property type="component" value="Chromosome"/>
</dbReference>
<proteinExistence type="predicted"/>
<evidence type="ECO:0000313" key="3">
    <source>
        <dbReference type="Proteomes" id="UP000515860"/>
    </source>
</evidence>
<gene>
    <name evidence="2" type="ORF">H9Q79_01055</name>
</gene>
<keyword evidence="3" id="KW-1185">Reference proteome</keyword>
<evidence type="ECO:0000313" key="2">
    <source>
        <dbReference type="EMBL" id="QNM10381.1"/>
    </source>
</evidence>
<protein>
    <submittedName>
        <fullName evidence="2">Uncharacterized protein</fullName>
    </submittedName>
</protein>
<accession>A0A7G9GHU9</accession>
<name>A0A7G9GHU9_9FIRM</name>
<dbReference type="KEGG" id="whj:H9Q79_01055"/>
<reference evidence="2 3" key="1">
    <citation type="submission" date="2020-08" db="EMBL/GenBank/DDBJ databases">
        <authorList>
            <person name="Liu C."/>
            <person name="Sun Q."/>
        </authorList>
    </citation>
    <scope>NUCLEOTIDE SEQUENCE [LARGE SCALE GENOMIC DNA]</scope>
    <source>
        <strain evidence="2 3">NSJ-29</strain>
    </source>
</reference>
<feature type="transmembrane region" description="Helical" evidence="1">
    <location>
        <begin position="37"/>
        <end position="57"/>
    </location>
</feature>
<feature type="transmembrane region" description="Helical" evidence="1">
    <location>
        <begin position="69"/>
        <end position="90"/>
    </location>
</feature>